<dbReference type="AlphaFoldDB" id="A0A834ZSV0"/>
<keyword evidence="3" id="KW-0963">Cytoplasm</keyword>
<evidence type="ECO:0000313" key="5">
    <source>
        <dbReference type="EMBL" id="KAF8411090.1"/>
    </source>
</evidence>
<protein>
    <submittedName>
        <fullName evidence="5">Uncharacterized protein</fullName>
    </submittedName>
</protein>
<evidence type="ECO:0000256" key="3">
    <source>
        <dbReference type="ARBA" id="ARBA00022490"/>
    </source>
</evidence>
<reference evidence="5 6" key="1">
    <citation type="submission" date="2020-04" db="EMBL/GenBank/DDBJ databases">
        <title>Plant Genome Project.</title>
        <authorList>
            <person name="Zhang R.-G."/>
        </authorList>
    </citation>
    <scope>NUCLEOTIDE SEQUENCE [LARGE SCALE GENOMIC DNA]</scope>
    <source>
        <strain evidence="5">YNK0</strain>
        <tissue evidence="5">Leaf</tissue>
    </source>
</reference>
<name>A0A834ZSV0_TETSI</name>
<proteinExistence type="inferred from homology"/>
<sequence length="451" mass="49459">MDASIAQQFDEMNEQGIGQLQNSRPWTSQGPCVPESTVLHTPGMNRKVNPWKQEGRPLTEIDQIHPGVGIEALEPLLTGIQLEQLRVFEVGHQRRLLAGAQEAEKICPGLGIEAINSLLAKIWNQMMMEANQRIPSNCANLDTQKINDGQVTGNCGSTQIGSSSAQVVSQKHRITPDEIGSSSAPAVSQKRRITPDEEIDQIHLEALVPLLIEIRLELFRGSDVRYQQRLIAGTQACWGVEAKNSLLAKTQLEWNEMMMEARQYIDLMAQTQACTQGKLKSSCPGNSVNLDTQKTNDGQVTGNYGSKLIGSSSAQAASKKLRTAPDEALPCRTWLTVPAESLGTRRSLALVDSTMGGVVKDASSVKKLFLKNPLIMFGRRGCCMCILVKRLLLELVKVYEVDEEDEVGVINELQRIGSGRGNDCKVQLPSMFIRGRLFGGLDELLSTHNSG</sequence>
<organism evidence="5 6">
    <name type="scientific">Tetracentron sinense</name>
    <name type="common">Spur-leaf</name>
    <dbReference type="NCBI Taxonomy" id="13715"/>
    <lineage>
        <taxon>Eukaryota</taxon>
        <taxon>Viridiplantae</taxon>
        <taxon>Streptophyta</taxon>
        <taxon>Embryophyta</taxon>
        <taxon>Tracheophyta</taxon>
        <taxon>Spermatophyta</taxon>
        <taxon>Magnoliopsida</taxon>
        <taxon>Trochodendrales</taxon>
        <taxon>Trochodendraceae</taxon>
        <taxon>Tetracentron</taxon>
    </lineage>
</organism>
<comment type="similarity">
    <text evidence="2">Belongs to the glutaredoxin family. CC-type subfamily.</text>
</comment>
<gene>
    <name evidence="5" type="ORF">HHK36_003629</name>
</gene>
<dbReference type="InterPro" id="IPR011905">
    <property type="entry name" value="GlrX-like_pln_2"/>
</dbReference>
<keyword evidence="4" id="KW-0676">Redox-active center</keyword>
<dbReference type="GO" id="GO:0005737">
    <property type="term" value="C:cytoplasm"/>
    <property type="evidence" value="ECO:0007669"/>
    <property type="project" value="UniProtKB-SubCell"/>
</dbReference>
<dbReference type="InterPro" id="IPR036249">
    <property type="entry name" value="Thioredoxin-like_sf"/>
</dbReference>
<evidence type="ECO:0000256" key="4">
    <source>
        <dbReference type="ARBA" id="ARBA00023284"/>
    </source>
</evidence>
<evidence type="ECO:0000313" key="6">
    <source>
        <dbReference type="Proteomes" id="UP000655225"/>
    </source>
</evidence>
<evidence type="ECO:0000256" key="2">
    <source>
        <dbReference type="ARBA" id="ARBA00007568"/>
    </source>
</evidence>
<dbReference type="Gene3D" id="3.40.30.10">
    <property type="entry name" value="Glutaredoxin"/>
    <property type="match status" value="1"/>
</dbReference>
<comment type="subcellular location">
    <subcellularLocation>
        <location evidence="1">Cytoplasm</location>
    </subcellularLocation>
</comment>
<dbReference type="EMBL" id="JABCRI010000002">
    <property type="protein sequence ID" value="KAF8411090.1"/>
    <property type="molecule type" value="Genomic_DNA"/>
</dbReference>
<keyword evidence="6" id="KW-1185">Reference proteome</keyword>
<dbReference type="PROSITE" id="PS51354">
    <property type="entry name" value="GLUTAREDOXIN_2"/>
    <property type="match status" value="1"/>
</dbReference>
<dbReference type="PANTHER" id="PTHR10168">
    <property type="entry name" value="GLUTAREDOXIN"/>
    <property type="match status" value="1"/>
</dbReference>
<dbReference type="Proteomes" id="UP000655225">
    <property type="component" value="Unassembled WGS sequence"/>
</dbReference>
<dbReference type="OrthoDB" id="418495at2759"/>
<evidence type="ECO:0000256" key="1">
    <source>
        <dbReference type="ARBA" id="ARBA00004496"/>
    </source>
</evidence>
<dbReference type="SUPFAM" id="SSF52833">
    <property type="entry name" value="Thioredoxin-like"/>
    <property type="match status" value="1"/>
</dbReference>
<comment type="caution">
    <text evidence="5">The sequence shown here is derived from an EMBL/GenBank/DDBJ whole genome shotgun (WGS) entry which is preliminary data.</text>
</comment>
<accession>A0A834ZSV0</accession>